<gene>
    <name evidence="1" type="ORF">C4D60_Mb01t27830</name>
</gene>
<accession>A0A4S8JR81</accession>
<evidence type="ECO:0000313" key="1">
    <source>
        <dbReference type="EMBL" id="THU64568.1"/>
    </source>
</evidence>
<protein>
    <submittedName>
        <fullName evidence="1">Uncharacterized protein</fullName>
    </submittedName>
</protein>
<sequence length="135" mass="15392">MFIGQSKVQIKFGDQTSTPLPNGIEFSAPSHHYSTLPKSKIQLVNSINDSLRVQLRQMDQRLYEMQGEFQQFRGENLVDPTSGRSSFTQNIQEELISTNFHLSSLEAFNDSTDPVEHIISFYTQMSLYDISNALI</sequence>
<dbReference type="AlphaFoldDB" id="A0A4S8JR81"/>
<reference evidence="1 2" key="1">
    <citation type="journal article" date="2019" name="Nat. Plants">
        <title>Genome sequencing of Musa balbisiana reveals subgenome evolution and function divergence in polyploid bananas.</title>
        <authorList>
            <person name="Yao X."/>
        </authorList>
    </citation>
    <scope>NUCLEOTIDE SEQUENCE [LARGE SCALE GENOMIC DNA]</scope>
    <source>
        <strain evidence="2">cv. DH-PKW</strain>
        <tissue evidence="1">Leaves</tissue>
    </source>
</reference>
<keyword evidence="2" id="KW-1185">Reference proteome</keyword>
<evidence type="ECO:0000313" key="2">
    <source>
        <dbReference type="Proteomes" id="UP000317650"/>
    </source>
</evidence>
<organism evidence="1 2">
    <name type="scientific">Musa balbisiana</name>
    <name type="common">Banana</name>
    <dbReference type="NCBI Taxonomy" id="52838"/>
    <lineage>
        <taxon>Eukaryota</taxon>
        <taxon>Viridiplantae</taxon>
        <taxon>Streptophyta</taxon>
        <taxon>Embryophyta</taxon>
        <taxon>Tracheophyta</taxon>
        <taxon>Spermatophyta</taxon>
        <taxon>Magnoliopsida</taxon>
        <taxon>Liliopsida</taxon>
        <taxon>Zingiberales</taxon>
        <taxon>Musaceae</taxon>
        <taxon>Musa</taxon>
    </lineage>
</organism>
<dbReference type="EMBL" id="PYDT01000004">
    <property type="protein sequence ID" value="THU64568.1"/>
    <property type="molecule type" value="Genomic_DNA"/>
</dbReference>
<comment type="caution">
    <text evidence="1">The sequence shown here is derived from an EMBL/GenBank/DDBJ whole genome shotgun (WGS) entry which is preliminary data.</text>
</comment>
<name>A0A4S8JR81_MUSBA</name>
<dbReference type="Proteomes" id="UP000317650">
    <property type="component" value="Chromosome 1"/>
</dbReference>
<proteinExistence type="predicted"/>